<keyword evidence="2" id="KW-1185">Reference proteome</keyword>
<proteinExistence type="predicted"/>
<organism evidence="1 2">
    <name type="scientific">[Pasteurella] mairii</name>
    <dbReference type="NCBI Taxonomy" id="757"/>
    <lineage>
        <taxon>Bacteria</taxon>
        <taxon>Pseudomonadati</taxon>
        <taxon>Pseudomonadota</taxon>
        <taxon>Gammaproteobacteria</taxon>
        <taxon>Pasteurellales</taxon>
        <taxon>Pasteurellaceae</taxon>
    </lineage>
</organism>
<dbReference type="EMBL" id="UGSS01000002">
    <property type="protein sequence ID" value="SUB34293.1"/>
    <property type="molecule type" value="Genomic_DNA"/>
</dbReference>
<dbReference type="Proteomes" id="UP000254280">
    <property type="component" value="Unassembled WGS sequence"/>
</dbReference>
<sequence length="145" mass="15851">MASKAINIAPKLVATAEKYPLLTEMGVTAITNTAYQLTNKDTFDPYDFLKAEMSTVLSKDKKAWQQAYINVGLNVLGTTDPADYGWNALAGVTGTFAAYKAGKIQINSPLNKIISPIGSSYIGEYSGDSELLKEKIKQWEAKYND</sequence>
<protein>
    <submittedName>
        <fullName evidence="1">Uncharacterized protein</fullName>
    </submittedName>
</protein>
<reference evidence="1 2" key="1">
    <citation type="submission" date="2018-06" db="EMBL/GenBank/DDBJ databases">
        <authorList>
            <consortium name="Pathogen Informatics"/>
            <person name="Doyle S."/>
        </authorList>
    </citation>
    <scope>NUCLEOTIDE SEQUENCE [LARGE SCALE GENOMIC DNA]</scope>
    <source>
        <strain evidence="1 2">NCTC10699</strain>
    </source>
</reference>
<name>A0A379B6P2_9PAST</name>
<dbReference type="AlphaFoldDB" id="A0A379B6P2"/>
<evidence type="ECO:0000313" key="1">
    <source>
        <dbReference type="EMBL" id="SUB34293.1"/>
    </source>
</evidence>
<accession>A0A379B6P2</accession>
<gene>
    <name evidence="1" type="ORF">NCTC10699_01953</name>
</gene>
<evidence type="ECO:0000313" key="2">
    <source>
        <dbReference type="Proteomes" id="UP000254280"/>
    </source>
</evidence>